<name>A0A8D0BGY4_SALMN</name>
<reference evidence="6" key="2">
    <citation type="submission" date="2025-09" db="UniProtKB">
        <authorList>
            <consortium name="Ensembl"/>
        </authorList>
    </citation>
    <scope>IDENTIFICATION</scope>
</reference>
<dbReference type="InterPro" id="IPR050529">
    <property type="entry name" value="CYP450_sterol_14alpha_dmase"/>
</dbReference>
<keyword evidence="5" id="KW-0753">Steroid metabolism</keyword>
<evidence type="ECO:0000313" key="7">
    <source>
        <dbReference type="Proteomes" id="UP000694421"/>
    </source>
</evidence>
<dbReference type="SUPFAM" id="SSF48264">
    <property type="entry name" value="Cytochrome P450"/>
    <property type="match status" value="1"/>
</dbReference>
<dbReference type="GeneTree" id="ENSGT00940000153141"/>
<comment type="similarity">
    <text evidence="1">Belongs to the cytochrome P450 family.</text>
</comment>
<keyword evidence="5" id="KW-0443">Lipid metabolism</keyword>
<reference evidence="6" key="1">
    <citation type="submission" date="2025-08" db="UniProtKB">
        <authorList>
            <consortium name="Ensembl"/>
        </authorList>
    </citation>
    <scope>IDENTIFICATION</scope>
</reference>
<dbReference type="GO" id="GO:0008396">
    <property type="term" value="F:oxysterol 7-alpha-hydroxylase activity"/>
    <property type="evidence" value="ECO:0007669"/>
    <property type="project" value="TreeGrafter"/>
</dbReference>
<dbReference type="GO" id="GO:0042632">
    <property type="term" value="P:cholesterol homeostasis"/>
    <property type="evidence" value="ECO:0007669"/>
    <property type="project" value="TreeGrafter"/>
</dbReference>
<dbReference type="GO" id="GO:0006699">
    <property type="term" value="P:bile acid biosynthetic process"/>
    <property type="evidence" value="ECO:0007669"/>
    <property type="project" value="Ensembl"/>
</dbReference>
<dbReference type="PRINTS" id="PR00465">
    <property type="entry name" value="EP450IV"/>
</dbReference>
<dbReference type="AlphaFoldDB" id="A0A8D0BGY4"/>
<keyword evidence="4" id="KW-0408">Iron</keyword>
<dbReference type="Gene3D" id="1.10.630.10">
    <property type="entry name" value="Cytochrome P450"/>
    <property type="match status" value="1"/>
</dbReference>
<evidence type="ECO:0000256" key="1">
    <source>
        <dbReference type="ARBA" id="ARBA00010617"/>
    </source>
</evidence>
<dbReference type="Ensembl" id="ENSSMRT00000009077.1">
    <property type="protein sequence ID" value="ENSSMRP00000007761.1"/>
    <property type="gene ID" value="ENSSMRG00000006230.1"/>
</dbReference>
<dbReference type="Proteomes" id="UP000694421">
    <property type="component" value="Unplaced"/>
</dbReference>
<dbReference type="GO" id="GO:0005506">
    <property type="term" value="F:iron ion binding"/>
    <property type="evidence" value="ECO:0007669"/>
    <property type="project" value="InterPro"/>
</dbReference>
<sequence>MDIAATILLTVFVGLVVMLILYRPRNCCEPPCLRGWMPWIGAAFEFGKAPLDFIEEARLKCGPVFTIYVLGKRYTFVSGEEGLQAFCTSKDADFEQAVQQSVKHAVSVPEEIFYKNRSRLYIMLKERLSLSNLHQFPEKFCQELQKQMEDLGPESTEELRDFIRRIMFPASVNILFGKNIFLATKNHIKEFEEHFQNFDEGFEYATQLPECFMKKWSHSKKWLLRSFEKVVLHSSDGDSKTLLQYVLDTLQGKHFSANYGLLLLWASQANVIPVSLH</sequence>
<evidence type="ECO:0000256" key="4">
    <source>
        <dbReference type="ARBA" id="ARBA00023004"/>
    </source>
</evidence>
<evidence type="ECO:0000313" key="6">
    <source>
        <dbReference type="Ensembl" id="ENSSMRP00000007761.1"/>
    </source>
</evidence>
<dbReference type="Pfam" id="PF00067">
    <property type="entry name" value="p450"/>
    <property type="match status" value="1"/>
</dbReference>
<accession>A0A8D0BGY4</accession>
<dbReference type="InterPro" id="IPR002403">
    <property type="entry name" value="Cyt_P450_E_grp-IV"/>
</dbReference>
<dbReference type="GO" id="GO:0020037">
    <property type="term" value="F:heme binding"/>
    <property type="evidence" value="ECO:0007669"/>
    <property type="project" value="InterPro"/>
</dbReference>
<proteinExistence type="inferred from homology"/>
<keyword evidence="2" id="KW-0349">Heme</keyword>
<dbReference type="GO" id="GO:0006707">
    <property type="term" value="P:cholesterol catabolic process"/>
    <property type="evidence" value="ECO:0007669"/>
    <property type="project" value="Ensembl"/>
</dbReference>
<dbReference type="InterPro" id="IPR001128">
    <property type="entry name" value="Cyt_P450"/>
</dbReference>
<keyword evidence="7" id="KW-1185">Reference proteome</keyword>
<organism evidence="6 7">
    <name type="scientific">Salvator merianae</name>
    <name type="common">Argentine black and white tegu</name>
    <name type="synonym">Tupinambis merianae</name>
    <dbReference type="NCBI Taxonomy" id="96440"/>
    <lineage>
        <taxon>Eukaryota</taxon>
        <taxon>Metazoa</taxon>
        <taxon>Chordata</taxon>
        <taxon>Craniata</taxon>
        <taxon>Vertebrata</taxon>
        <taxon>Euteleostomi</taxon>
        <taxon>Lepidosauria</taxon>
        <taxon>Squamata</taxon>
        <taxon>Bifurcata</taxon>
        <taxon>Unidentata</taxon>
        <taxon>Episquamata</taxon>
        <taxon>Laterata</taxon>
        <taxon>Teiioidea</taxon>
        <taxon>Teiidae</taxon>
        <taxon>Salvator</taxon>
    </lineage>
</organism>
<evidence type="ECO:0000256" key="2">
    <source>
        <dbReference type="ARBA" id="ARBA00022617"/>
    </source>
</evidence>
<evidence type="ECO:0000256" key="3">
    <source>
        <dbReference type="ARBA" id="ARBA00022723"/>
    </source>
</evidence>
<protein>
    <submittedName>
        <fullName evidence="6">Cytochrome P450 family 39 subfamily A member 1</fullName>
    </submittedName>
</protein>
<dbReference type="InterPro" id="IPR036396">
    <property type="entry name" value="Cyt_P450_sf"/>
</dbReference>
<dbReference type="PANTHER" id="PTHR24304">
    <property type="entry name" value="CYTOCHROME P450 FAMILY 7"/>
    <property type="match status" value="1"/>
</dbReference>
<keyword evidence="3" id="KW-0479">Metal-binding</keyword>
<dbReference type="PANTHER" id="PTHR24304:SF2">
    <property type="entry name" value="24-HYDROXYCHOLESTEROL 7-ALPHA-HYDROXYLASE"/>
    <property type="match status" value="1"/>
</dbReference>
<evidence type="ECO:0000256" key="5">
    <source>
        <dbReference type="ARBA" id="ARBA00023221"/>
    </source>
</evidence>
<dbReference type="OMA" id="WIGCAVE"/>